<evidence type="ECO:0000313" key="2">
    <source>
        <dbReference type="Proteomes" id="UP001732700"/>
    </source>
</evidence>
<dbReference type="EnsemblPlants" id="AVESA.00010b.r2.1AG0003130.1">
    <property type="protein sequence ID" value="AVESA.00010b.r2.1AG0003130.1.CDS"/>
    <property type="gene ID" value="AVESA.00010b.r2.1AG0003130"/>
</dbReference>
<keyword evidence="2" id="KW-1185">Reference proteome</keyword>
<proteinExistence type="predicted"/>
<reference evidence="1" key="2">
    <citation type="submission" date="2025-09" db="UniProtKB">
        <authorList>
            <consortium name="EnsemblPlants"/>
        </authorList>
    </citation>
    <scope>IDENTIFICATION</scope>
</reference>
<evidence type="ECO:0000313" key="1">
    <source>
        <dbReference type="EnsemblPlants" id="AVESA.00010b.r2.1AG0003130.1.CDS"/>
    </source>
</evidence>
<accession>A0ACD5T713</accession>
<protein>
    <submittedName>
        <fullName evidence="1">Uncharacterized protein</fullName>
    </submittedName>
</protein>
<organism evidence="1 2">
    <name type="scientific">Avena sativa</name>
    <name type="common">Oat</name>
    <dbReference type="NCBI Taxonomy" id="4498"/>
    <lineage>
        <taxon>Eukaryota</taxon>
        <taxon>Viridiplantae</taxon>
        <taxon>Streptophyta</taxon>
        <taxon>Embryophyta</taxon>
        <taxon>Tracheophyta</taxon>
        <taxon>Spermatophyta</taxon>
        <taxon>Magnoliopsida</taxon>
        <taxon>Liliopsida</taxon>
        <taxon>Poales</taxon>
        <taxon>Poaceae</taxon>
        <taxon>BOP clade</taxon>
        <taxon>Pooideae</taxon>
        <taxon>Poodae</taxon>
        <taxon>Poeae</taxon>
        <taxon>Poeae Chloroplast Group 1 (Aveneae type)</taxon>
        <taxon>Aveninae</taxon>
        <taxon>Avena</taxon>
    </lineage>
</organism>
<sequence length="414" mass="44748">MAAPRSASIPLGGRPMLDAIFQAVSDGDFPRFKALLTILGTGTGNLKETVESLTVQDPRLPGAQGYNALHLAAIRGQRLDMCRYLVETLGVDVNCSDKEGKTPLFLSLLSADVCTTKYLLDHGANPNKAAYTQGGVCPLHQAAGSGDSNIVELLLARGAYVDPVACNVTPLYLAAREGQAAAMKILLDHNADYNRMVNGKTPLMAAMDSSSRKCMLLLIKAGADIMEAAMYAVESPNAAKLLSPDFFSCVLEDIGAHQYALDALCEVGIDLIFLMVQDEPVAKRRTRIARFKSLGDKCFKTKDYVSAAGYYTLALYLVPDDDASANLFSNRSLSWLQMGDGGKALLDAEECQKKRPDWPKAYYRQGTALMLLKEYETAGEHFSHALKLDPGCAEIEGALRKASESLKASRTTSD</sequence>
<reference evidence="1" key="1">
    <citation type="submission" date="2021-05" db="EMBL/GenBank/DDBJ databases">
        <authorList>
            <person name="Scholz U."/>
            <person name="Mascher M."/>
            <person name="Fiebig A."/>
        </authorList>
    </citation>
    <scope>NUCLEOTIDE SEQUENCE [LARGE SCALE GENOMIC DNA]</scope>
</reference>
<name>A0ACD5T713_AVESA</name>
<dbReference type="Proteomes" id="UP001732700">
    <property type="component" value="Chromosome 1A"/>
</dbReference>